<sequence length="203" mass="21496">MIDRRKISWVLLALGAVLSVVASLQAVFSTIYKGMGTDLTVTTTLWITTSDPQNGPVEQPAFFAAGWPVVVSAIVMAVSVALMVRESTAFAGRPLAVGGAGALAGIVLLYVVQVKGLEEIVTSQQQSGPGKDEMHYHGGFYLLVVAAFIGLAGAVLAQRRSPEPVVEDDDEGEEVVVHQLGGDDDTPPFGLAIPHDDEQREVR</sequence>
<dbReference type="Proteomes" id="UP000199028">
    <property type="component" value="Unassembled WGS sequence"/>
</dbReference>
<evidence type="ECO:0000256" key="1">
    <source>
        <dbReference type="SAM" id="MobiDB-lite"/>
    </source>
</evidence>
<protein>
    <recommendedName>
        <fullName evidence="5">Tryptophan-associated transmembrane protein (Trp_oprn_chp)</fullName>
    </recommendedName>
</protein>
<evidence type="ECO:0008006" key="5">
    <source>
        <dbReference type="Google" id="ProtNLM"/>
    </source>
</evidence>
<gene>
    <name evidence="3" type="ORF">SAMN05216195_12468</name>
</gene>
<feature type="region of interest" description="Disordered" evidence="1">
    <location>
        <begin position="179"/>
        <end position="203"/>
    </location>
</feature>
<keyword evidence="4" id="KW-1185">Reference proteome</keyword>
<feature type="compositionally biased region" description="Basic and acidic residues" evidence="1">
    <location>
        <begin position="194"/>
        <end position="203"/>
    </location>
</feature>
<keyword evidence="2" id="KW-0812">Transmembrane</keyword>
<evidence type="ECO:0000313" key="4">
    <source>
        <dbReference type="Proteomes" id="UP000199028"/>
    </source>
</evidence>
<dbReference type="EMBL" id="FOFT01000024">
    <property type="protein sequence ID" value="SES51055.1"/>
    <property type="molecule type" value="Genomic_DNA"/>
</dbReference>
<feature type="transmembrane region" description="Helical" evidence="2">
    <location>
        <begin position="61"/>
        <end position="83"/>
    </location>
</feature>
<feature type="transmembrane region" description="Helical" evidence="2">
    <location>
        <begin position="134"/>
        <end position="157"/>
    </location>
</feature>
<reference evidence="4" key="1">
    <citation type="submission" date="2016-10" db="EMBL/GenBank/DDBJ databases">
        <authorList>
            <person name="Varghese N."/>
            <person name="Submissions S."/>
        </authorList>
    </citation>
    <scope>NUCLEOTIDE SEQUENCE [LARGE SCALE GENOMIC DNA]</scope>
    <source>
        <strain evidence="4">CGMCC 4.578</strain>
    </source>
</reference>
<keyword evidence="2" id="KW-0472">Membrane</keyword>
<evidence type="ECO:0000256" key="2">
    <source>
        <dbReference type="SAM" id="Phobius"/>
    </source>
</evidence>
<keyword evidence="2" id="KW-1133">Transmembrane helix</keyword>
<organism evidence="3 4">
    <name type="scientific">Lentzea flaviverrucosa</name>
    <dbReference type="NCBI Taxonomy" id="200379"/>
    <lineage>
        <taxon>Bacteria</taxon>
        <taxon>Bacillati</taxon>
        <taxon>Actinomycetota</taxon>
        <taxon>Actinomycetes</taxon>
        <taxon>Pseudonocardiales</taxon>
        <taxon>Pseudonocardiaceae</taxon>
        <taxon>Lentzea</taxon>
    </lineage>
</organism>
<dbReference type="OrthoDB" id="3701273at2"/>
<name>A0A1H9XXY7_9PSEU</name>
<accession>A0A1H9XXY7</accession>
<feature type="transmembrane region" description="Helical" evidence="2">
    <location>
        <begin position="95"/>
        <end position="114"/>
    </location>
</feature>
<evidence type="ECO:0000313" key="3">
    <source>
        <dbReference type="EMBL" id="SES51055.1"/>
    </source>
</evidence>
<dbReference type="RefSeq" id="WP_143087016.1">
    <property type="nucleotide sequence ID" value="NZ_FOFT01000024.1"/>
</dbReference>
<proteinExistence type="predicted"/>
<dbReference type="AlphaFoldDB" id="A0A1H9XXY7"/>